<feature type="domain" description="N-acetyltransferase" evidence="1">
    <location>
        <begin position="6"/>
        <end position="149"/>
    </location>
</feature>
<gene>
    <name evidence="2" type="ORF">AKJ31_04640</name>
</gene>
<evidence type="ECO:0000313" key="2">
    <source>
        <dbReference type="EMBL" id="KOO09645.1"/>
    </source>
</evidence>
<dbReference type="PROSITE" id="PS51186">
    <property type="entry name" value="GNAT"/>
    <property type="match status" value="1"/>
</dbReference>
<dbReference type="Proteomes" id="UP000037530">
    <property type="component" value="Unassembled WGS sequence"/>
</dbReference>
<dbReference type="Gene3D" id="3.40.630.30">
    <property type="match status" value="1"/>
</dbReference>
<dbReference type="EMBL" id="LHPI01000001">
    <property type="protein sequence ID" value="KOO09645.1"/>
    <property type="molecule type" value="Genomic_DNA"/>
</dbReference>
<sequence>MKVALMNIKDSEMEVVFSVTKVALFPYVDAVFGWDDNFQRARLANDYDLNWYFWIYQGRERVGLVCYKHVTTRLHLHLLIIFPEFQGRGIGAQVMDLLKQEAIDASRQMMTLSSFIANSEAIRFYTDLGYVIEESDKDFYHLTLAIEDA</sequence>
<reference evidence="3" key="1">
    <citation type="submission" date="2015-08" db="EMBL/GenBank/DDBJ databases">
        <title>Vibrio galatheae sp. nov., a novel member of the Vibrionaceae family isolated from the Solomon Islands.</title>
        <authorList>
            <person name="Giubergia S."/>
            <person name="Machado H."/>
            <person name="Mateiu R.V."/>
            <person name="Gram L."/>
        </authorList>
    </citation>
    <scope>NUCLEOTIDE SEQUENCE [LARGE SCALE GENOMIC DNA]</scope>
    <source>
        <strain evidence="3">DSM 19134</strain>
    </source>
</reference>
<dbReference type="OrthoDB" id="5892514at2"/>
<dbReference type="CDD" id="cd04301">
    <property type="entry name" value="NAT_SF"/>
    <property type="match status" value="1"/>
</dbReference>
<proteinExistence type="predicted"/>
<comment type="caution">
    <text evidence="2">The sequence shown here is derived from an EMBL/GenBank/DDBJ whole genome shotgun (WGS) entry which is preliminary data.</text>
</comment>
<dbReference type="InterPro" id="IPR000182">
    <property type="entry name" value="GNAT_dom"/>
</dbReference>
<dbReference type="GO" id="GO:0016747">
    <property type="term" value="F:acyltransferase activity, transferring groups other than amino-acyl groups"/>
    <property type="evidence" value="ECO:0007669"/>
    <property type="project" value="InterPro"/>
</dbReference>
<evidence type="ECO:0000313" key="3">
    <source>
        <dbReference type="Proteomes" id="UP000037530"/>
    </source>
</evidence>
<dbReference type="InterPro" id="IPR016181">
    <property type="entry name" value="Acyl_CoA_acyltransferase"/>
</dbReference>
<keyword evidence="3" id="KW-1185">Reference proteome</keyword>
<dbReference type="SUPFAM" id="SSF55729">
    <property type="entry name" value="Acyl-CoA N-acyltransferases (Nat)"/>
    <property type="match status" value="1"/>
</dbReference>
<accession>A0A0M0I5R5</accession>
<dbReference type="AlphaFoldDB" id="A0A0M0I5R5"/>
<dbReference type="PATRIC" id="fig|171383.3.peg.956"/>
<protein>
    <recommendedName>
        <fullName evidence="1">N-acetyltransferase domain-containing protein</fullName>
    </recommendedName>
</protein>
<dbReference type="Pfam" id="PF00583">
    <property type="entry name" value="Acetyltransf_1"/>
    <property type="match status" value="1"/>
</dbReference>
<name>A0A0M0I5R5_9VIBR</name>
<evidence type="ECO:0000259" key="1">
    <source>
        <dbReference type="PROSITE" id="PS51186"/>
    </source>
</evidence>
<organism evidence="2 3">
    <name type="scientific">Vibrio hepatarius</name>
    <dbReference type="NCBI Taxonomy" id="171383"/>
    <lineage>
        <taxon>Bacteria</taxon>
        <taxon>Pseudomonadati</taxon>
        <taxon>Pseudomonadota</taxon>
        <taxon>Gammaproteobacteria</taxon>
        <taxon>Vibrionales</taxon>
        <taxon>Vibrionaceae</taxon>
        <taxon>Vibrio</taxon>
        <taxon>Vibrio oreintalis group</taxon>
    </lineage>
</organism>
<dbReference type="STRING" id="171383.AKJ31_04640"/>